<dbReference type="EMBL" id="JBFTWV010000012">
    <property type="protein sequence ID" value="KAL2798656.1"/>
    <property type="molecule type" value="Genomic_DNA"/>
</dbReference>
<comment type="caution">
    <text evidence="2">The sequence shown here is derived from an EMBL/GenBank/DDBJ whole genome shotgun (WGS) entry which is preliminary data.</text>
</comment>
<organism evidence="2 3">
    <name type="scientific">Aspergillus keveii</name>
    <dbReference type="NCBI Taxonomy" id="714993"/>
    <lineage>
        <taxon>Eukaryota</taxon>
        <taxon>Fungi</taxon>
        <taxon>Dikarya</taxon>
        <taxon>Ascomycota</taxon>
        <taxon>Pezizomycotina</taxon>
        <taxon>Eurotiomycetes</taxon>
        <taxon>Eurotiomycetidae</taxon>
        <taxon>Eurotiales</taxon>
        <taxon>Aspergillaceae</taxon>
        <taxon>Aspergillus</taxon>
        <taxon>Aspergillus subgen. Nidulantes</taxon>
    </lineage>
</organism>
<accession>A0ABR4GHW3</accession>
<feature type="domain" description="BTB" evidence="1">
    <location>
        <begin position="271"/>
        <end position="337"/>
    </location>
</feature>
<reference evidence="2 3" key="1">
    <citation type="submission" date="2024-07" db="EMBL/GenBank/DDBJ databases">
        <title>Section-level genome sequencing and comparative genomics of Aspergillus sections Usti and Cavernicolus.</title>
        <authorList>
            <consortium name="Lawrence Berkeley National Laboratory"/>
            <person name="Nybo J.L."/>
            <person name="Vesth T.C."/>
            <person name="Theobald S."/>
            <person name="Frisvad J.C."/>
            <person name="Larsen T.O."/>
            <person name="Kjaerboelling I."/>
            <person name="Rothschild-Mancinelli K."/>
            <person name="Lyhne E.K."/>
            <person name="Kogle M.E."/>
            <person name="Barry K."/>
            <person name="Clum A."/>
            <person name="Na H."/>
            <person name="Ledsgaard L."/>
            <person name="Lin J."/>
            <person name="Lipzen A."/>
            <person name="Kuo A."/>
            <person name="Riley R."/>
            <person name="Mondo S."/>
            <person name="Labutti K."/>
            <person name="Haridas S."/>
            <person name="Pangalinan J."/>
            <person name="Salamov A.A."/>
            <person name="Simmons B.A."/>
            <person name="Magnuson J.K."/>
            <person name="Chen J."/>
            <person name="Drula E."/>
            <person name="Henrissat B."/>
            <person name="Wiebenga A."/>
            <person name="Lubbers R.J."/>
            <person name="Gomes A.C."/>
            <person name="Makela M.R."/>
            <person name="Stajich J."/>
            <person name="Grigoriev I.V."/>
            <person name="Mortensen U.H."/>
            <person name="De Vries R.P."/>
            <person name="Baker S.E."/>
            <person name="Andersen M.R."/>
        </authorList>
    </citation>
    <scope>NUCLEOTIDE SEQUENCE [LARGE SCALE GENOMIC DNA]</scope>
    <source>
        <strain evidence="2 3">CBS 209.92</strain>
    </source>
</reference>
<evidence type="ECO:0000313" key="2">
    <source>
        <dbReference type="EMBL" id="KAL2798656.1"/>
    </source>
</evidence>
<dbReference type="Pfam" id="PF00651">
    <property type="entry name" value="BTB"/>
    <property type="match status" value="1"/>
</dbReference>
<protein>
    <recommendedName>
        <fullName evidence="1">BTB domain-containing protein</fullName>
    </recommendedName>
</protein>
<name>A0ABR4GHW3_9EURO</name>
<dbReference type="InterPro" id="IPR000210">
    <property type="entry name" value="BTB/POZ_dom"/>
</dbReference>
<dbReference type="InterPro" id="IPR011333">
    <property type="entry name" value="SKP1/BTB/POZ_sf"/>
</dbReference>
<proteinExistence type="predicted"/>
<sequence>MEPLLETTHKLMPKPTALSGLVSETVASNDASEYLAGVVADRVLRQCQVIYDDIPAHRHILRVALIQAITTKSHCLAEAAIARAKSLSHDDDRVELLGPALTAAVHADDRRLTVMILEGRDYPLDIFASPFYSACERGNVQFVNLLLTKLVGPLVLDEKALYRRYGARSSDYDLELTMKLRRQTVLAKGLQLAMSHHAHSLCAVLLEPYISLLDVNVYTEDAQGYAFLGHLHPAVFERFSREMCFELLSSRLLPTVLRCGFLTHLRVSAPPGMLITAEGHTYRTHKDILGHFSSYFRALFRGRWVDKDHVDFGDSMSVNTLKALLYYMRIGEYDHKTMVEYDIPVGDIWIAADYLGINCLAR</sequence>
<evidence type="ECO:0000313" key="3">
    <source>
        <dbReference type="Proteomes" id="UP001610563"/>
    </source>
</evidence>
<dbReference type="Proteomes" id="UP001610563">
    <property type="component" value="Unassembled WGS sequence"/>
</dbReference>
<gene>
    <name evidence="2" type="ORF">BJX66DRAFT_334019</name>
</gene>
<dbReference type="CDD" id="cd18186">
    <property type="entry name" value="BTB_POZ_ZBTB_KLHL-like"/>
    <property type="match status" value="1"/>
</dbReference>
<dbReference type="SUPFAM" id="SSF54695">
    <property type="entry name" value="POZ domain"/>
    <property type="match status" value="1"/>
</dbReference>
<dbReference type="PROSITE" id="PS50097">
    <property type="entry name" value="BTB"/>
    <property type="match status" value="1"/>
</dbReference>
<keyword evidence="3" id="KW-1185">Reference proteome</keyword>
<evidence type="ECO:0000259" key="1">
    <source>
        <dbReference type="PROSITE" id="PS50097"/>
    </source>
</evidence>
<dbReference type="Gene3D" id="3.30.710.10">
    <property type="entry name" value="Potassium Channel Kv1.1, Chain A"/>
    <property type="match status" value="1"/>
</dbReference>